<feature type="compositionally biased region" description="Low complexity" evidence="5">
    <location>
        <begin position="71"/>
        <end position="83"/>
    </location>
</feature>
<evidence type="ECO:0000256" key="1">
    <source>
        <dbReference type="ARBA" id="ARBA00022723"/>
    </source>
</evidence>
<evidence type="ECO:0000256" key="3">
    <source>
        <dbReference type="ARBA" id="ARBA00022833"/>
    </source>
</evidence>
<evidence type="ECO:0000256" key="4">
    <source>
        <dbReference type="PROSITE-ProRule" id="PRU00175"/>
    </source>
</evidence>
<sequence>MASRSGSGSGFALGLERTQQHPAWTVPSPTPAASRPPPSRPPAPSTSSPLPLPLPLPPPSFRRPSRPPAPSAASFSAAVTASAQNPAPGLTAPQEQQRQQQQQQQQRYAPSSSSSFQTARLSASAASTISAASASAAAVAASSPSSPLLTPSSATARPILPPLPQISPLSRYSTPRQQRHSRFPPSTPASASAPASASLSQPGPDSITCPSIGSSAVVNPSGLSTLQPDPFSPLNSPFDRPPVFGPQTTNPWSAYASQRSQSNGWPQDDAAASTVSLSARSRALNALDRLLSEATFGSSFTSQQPSLQSPSQLLQSPFSRFPAPSPASASNSTTAFLTALSPLAAAATPAATTPSAQLQPQSSATRPSRISSTTNTTLRPTVPPVSEQAFSPLNTLSSFGFSSDNSELDGLFCDLDGFPGFSLPFTNTPGASVPSTFDNMPTTSGRLRSRVPPETHGSSTAAAPSRKRRRISPSAVPPPPSAQTTLIEDDVDDVDSLFGSSPSRPASPNSKVEEYTTIDLTEATDVPEELKKPEVDKRVKLSAFQCVICMDDVTGLTLTHCGHLFCAQCLHSSLSMEPTRGKCPMCRTKIDMKPRATYSTKTKGYWPLELKLMTRTRQGKRKAQDID</sequence>
<dbReference type="SMART" id="SM00184">
    <property type="entry name" value="RING"/>
    <property type="match status" value="1"/>
</dbReference>
<feature type="compositionally biased region" description="Polar residues" evidence="5">
    <location>
        <begin position="357"/>
        <end position="379"/>
    </location>
</feature>
<dbReference type="SUPFAM" id="SSF57850">
    <property type="entry name" value="RING/U-box"/>
    <property type="match status" value="1"/>
</dbReference>
<feature type="compositionally biased region" description="Polar residues" evidence="5">
    <location>
        <begin position="108"/>
        <end position="120"/>
    </location>
</feature>
<evidence type="ECO:0000256" key="5">
    <source>
        <dbReference type="SAM" id="MobiDB-lite"/>
    </source>
</evidence>
<feature type="compositionally biased region" description="Polar residues" evidence="5">
    <location>
        <begin position="246"/>
        <end position="265"/>
    </location>
</feature>
<proteinExistence type="predicted"/>
<dbReference type="PANTHER" id="PTHR23041:SF78">
    <property type="entry name" value="E3 UBIQUITIN-PROTEIN LIGASE RNF4"/>
    <property type="match status" value="1"/>
</dbReference>
<dbReference type="InterPro" id="IPR001841">
    <property type="entry name" value="Znf_RING"/>
</dbReference>
<dbReference type="PANTHER" id="PTHR23041">
    <property type="entry name" value="RING FINGER DOMAIN-CONTAINING"/>
    <property type="match status" value="1"/>
</dbReference>
<dbReference type="PROSITE" id="PS50089">
    <property type="entry name" value="ZF_RING_2"/>
    <property type="match status" value="1"/>
</dbReference>
<dbReference type="InterPro" id="IPR047134">
    <property type="entry name" value="RNF4"/>
</dbReference>
<accession>A0ABY2H383</accession>
<name>A0ABY2H383_9HYPO</name>
<keyword evidence="2 4" id="KW-0863">Zinc-finger</keyword>
<feature type="region of interest" description="Disordered" evidence="5">
    <location>
        <begin position="351"/>
        <end position="389"/>
    </location>
</feature>
<dbReference type="InterPro" id="IPR013083">
    <property type="entry name" value="Znf_RING/FYVE/PHD"/>
</dbReference>
<dbReference type="Pfam" id="PF13920">
    <property type="entry name" value="zf-C3HC4_3"/>
    <property type="match status" value="1"/>
</dbReference>
<keyword evidence="1" id="KW-0479">Metal-binding</keyword>
<feature type="compositionally biased region" description="Low complexity" evidence="5">
    <location>
        <begin position="188"/>
        <end position="204"/>
    </location>
</feature>
<dbReference type="PROSITE" id="PS00518">
    <property type="entry name" value="ZF_RING_1"/>
    <property type="match status" value="1"/>
</dbReference>
<feature type="compositionally biased region" description="Polar residues" evidence="5">
    <location>
        <begin position="208"/>
        <end position="227"/>
    </location>
</feature>
<protein>
    <recommendedName>
        <fullName evidence="6">RING-type domain-containing protein</fullName>
    </recommendedName>
</protein>
<gene>
    <name evidence="7" type="ORF">CCMA1212_005986</name>
</gene>
<feature type="compositionally biased region" description="Polar residues" evidence="5">
    <location>
        <begin position="427"/>
        <end position="446"/>
    </location>
</feature>
<dbReference type="EMBL" id="PPTA01000007">
    <property type="protein sequence ID" value="TFB02231.1"/>
    <property type="molecule type" value="Genomic_DNA"/>
</dbReference>
<dbReference type="RefSeq" id="XP_073558432.1">
    <property type="nucleotide sequence ID" value="XM_073703227.1"/>
</dbReference>
<feature type="compositionally biased region" description="Pro residues" evidence="5">
    <location>
        <begin position="28"/>
        <end position="70"/>
    </location>
</feature>
<evidence type="ECO:0000313" key="8">
    <source>
        <dbReference type="Proteomes" id="UP001642720"/>
    </source>
</evidence>
<feature type="region of interest" description="Disordered" evidence="5">
    <location>
        <begin position="427"/>
        <end position="513"/>
    </location>
</feature>
<feature type="domain" description="RING-type" evidence="6">
    <location>
        <begin position="546"/>
        <end position="587"/>
    </location>
</feature>
<keyword evidence="8" id="KW-1185">Reference proteome</keyword>
<feature type="region of interest" description="Disordered" evidence="5">
    <location>
        <begin position="300"/>
        <end position="327"/>
    </location>
</feature>
<organism evidence="7 8">
    <name type="scientific">Trichoderma ghanense</name>
    <dbReference type="NCBI Taxonomy" id="65468"/>
    <lineage>
        <taxon>Eukaryota</taxon>
        <taxon>Fungi</taxon>
        <taxon>Dikarya</taxon>
        <taxon>Ascomycota</taxon>
        <taxon>Pezizomycotina</taxon>
        <taxon>Sordariomycetes</taxon>
        <taxon>Hypocreomycetidae</taxon>
        <taxon>Hypocreales</taxon>
        <taxon>Hypocreaceae</taxon>
        <taxon>Trichoderma</taxon>
    </lineage>
</organism>
<dbReference type="InterPro" id="IPR017907">
    <property type="entry name" value="Znf_RING_CS"/>
</dbReference>
<feature type="compositionally biased region" description="Polar residues" evidence="5">
    <location>
        <begin position="498"/>
        <end position="510"/>
    </location>
</feature>
<comment type="caution">
    <text evidence="7">The sequence shown here is derived from an EMBL/GenBank/DDBJ whole genome shotgun (WGS) entry which is preliminary data.</text>
</comment>
<feature type="compositionally biased region" description="Low complexity" evidence="5">
    <location>
        <begin position="121"/>
        <end position="158"/>
    </location>
</feature>
<dbReference type="GeneID" id="300577677"/>
<dbReference type="Gene3D" id="3.30.40.10">
    <property type="entry name" value="Zinc/RING finger domain, C3HC4 (zinc finger)"/>
    <property type="match status" value="1"/>
</dbReference>
<dbReference type="Proteomes" id="UP001642720">
    <property type="component" value="Unassembled WGS sequence"/>
</dbReference>
<reference evidence="7 8" key="1">
    <citation type="submission" date="2018-01" db="EMBL/GenBank/DDBJ databases">
        <title>Genome characterization of the sugarcane-associated fungus Trichoderma ghanense CCMA-1212 and their application in lignocelulose bioconversion.</title>
        <authorList>
            <person name="Steindorff A.S."/>
            <person name="Mendes T.D."/>
            <person name="Vilela E.S.D."/>
            <person name="Rodrigues D.S."/>
            <person name="Formighieri E.F."/>
            <person name="Melo I.S."/>
            <person name="Favaro L.C.L."/>
        </authorList>
    </citation>
    <scope>NUCLEOTIDE SEQUENCE [LARGE SCALE GENOMIC DNA]</scope>
    <source>
        <strain evidence="7 8">CCMA-1212</strain>
    </source>
</reference>
<keyword evidence="3" id="KW-0862">Zinc</keyword>
<evidence type="ECO:0000313" key="7">
    <source>
        <dbReference type="EMBL" id="TFB02231.1"/>
    </source>
</evidence>
<feature type="region of interest" description="Disordered" evidence="5">
    <location>
        <begin position="1"/>
        <end position="275"/>
    </location>
</feature>
<evidence type="ECO:0000256" key="2">
    <source>
        <dbReference type="ARBA" id="ARBA00022771"/>
    </source>
</evidence>
<feature type="compositionally biased region" description="Low complexity" evidence="5">
    <location>
        <begin position="94"/>
        <end position="107"/>
    </location>
</feature>
<evidence type="ECO:0000259" key="6">
    <source>
        <dbReference type="PROSITE" id="PS50089"/>
    </source>
</evidence>